<dbReference type="GeneID" id="51867992"/>
<dbReference type="PATRIC" id="fig|953739.5.peg.4296"/>
<dbReference type="PANTHER" id="PTHR43464">
    <property type="entry name" value="METHYLTRANSFERASE"/>
    <property type="match status" value="1"/>
</dbReference>
<protein>
    <recommendedName>
        <fullName evidence="1">Methyltransferase domain-containing protein</fullName>
    </recommendedName>
</protein>
<dbReference type="STRING" id="953739.SVEN_2134"/>
<dbReference type="Proteomes" id="UP000006854">
    <property type="component" value="Chromosome"/>
</dbReference>
<dbReference type="eggNOG" id="COG2226">
    <property type="taxonomic scope" value="Bacteria"/>
</dbReference>
<gene>
    <name evidence="2" type="ordered locus">SVEN_2134</name>
</gene>
<dbReference type="CDD" id="cd02440">
    <property type="entry name" value="AdoMet_MTases"/>
    <property type="match status" value="1"/>
</dbReference>
<dbReference type="RefSeq" id="WP_015033338.1">
    <property type="nucleotide sequence ID" value="NC_018750.1"/>
</dbReference>
<dbReference type="InterPro" id="IPR029063">
    <property type="entry name" value="SAM-dependent_MTases_sf"/>
</dbReference>
<dbReference type="HOGENOM" id="CLU_1371573_0_0_11"/>
<dbReference type="Pfam" id="PF13649">
    <property type="entry name" value="Methyltransf_25"/>
    <property type="match status" value="1"/>
</dbReference>
<dbReference type="SUPFAM" id="SSF53335">
    <property type="entry name" value="S-adenosyl-L-methionine-dependent methyltransferases"/>
    <property type="match status" value="1"/>
</dbReference>
<evidence type="ECO:0000259" key="1">
    <source>
        <dbReference type="Pfam" id="PF13649"/>
    </source>
</evidence>
<organism evidence="2 3">
    <name type="scientific">Streptomyces venezuelae (strain ATCC 10712 / CBS 650.69 / DSM 40230 / JCM 4526 / NBRC 13096 / PD 04745)</name>
    <dbReference type="NCBI Taxonomy" id="953739"/>
    <lineage>
        <taxon>Bacteria</taxon>
        <taxon>Bacillati</taxon>
        <taxon>Actinomycetota</taxon>
        <taxon>Actinomycetes</taxon>
        <taxon>Kitasatosporales</taxon>
        <taxon>Streptomycetaceae</taxon>
        <taxon>Streptomyces</taxon>
    </lineage>
</organism>
<sequence length="199" mass="21358">MSSINDVIVAWNEADPAAIHPTREVSEEAYQISGEVQAELLATVLPEGCRVIDFGCGDGRVAIPLRQAGYDVTGADGSQTMLDRLAQRDPDMPRVLSDGLDLAAVIGKKADAVISLAVVIHHGYEAGEAIIEGLRSAVRINGLLVLDWPASDEPAEGSSWISVTTWSREQQDAICKRIGLKRLDSDLPWPVFRAVKAGS</sequence>
<dbReference type="PROSITE" id="PS50007">
    <property type="entry name" value="PIPLC_X_DOMAIN"/>
    <property type="match status" value="1"/>
</dbReference>
<proteinExistence type="predicted"/>
<evidence type="ECO:0000313" key="3">
    <source>
        <dbReference type="Proteomes" id="UP000006854"/>
    </source>
</evidence>
<dbReference type="KEGG" id="sve:SVEN_2134"/>
<dbReference type="InterPro" id="IPR041698">
    <property type="entry name" value="Methyltransf_25"/>
</dbReference>
<dbReference type="OrthoDB" id="7062303at2"/>
<accession>F2RL31</accession>
<evidence type="ECO:0000313" key="2">
    <source>
        <dbReference type="EMBL" id="CCA55420.1"/>
    </source>
</evidence>
<feature type="domain" description="Methyltransferase" evidence="1">
    <location>
        <begin position="51"/>
        <end position="142"/>
    </location>
</feature>
<dbReference type="PANTHER" id="PTHR43464:SF49">
    <property type="entry name" value="TELLURITE METHYLTRANSFERASE"/>
    <property type="match status" value="1"/>
</dbReference>
<dbReference type="AlphaFoldDB" id="F2RL31"/>
<reference evidence="2 3" key="1">
    <citation type="journal article" date="2011" name="BMC Genomics">
        <title>Genome-wide analysis of the role of GlnR in Streptomyces venezuelae provides new insights into global nitrogen regulation in actinomycetes.</title>
        <authorList>
            <person name="Pullan S.T."/>
            <person name="Bibb M.J."/>
            <person name="Merrick M."/>
        </authorList>
    </citation>
    <scope>NUCLEOTIDE SEQUENCE [LARGE SCALE GENOMIC DNA]</scope>
    <source>
        <strain evidence="3">ATCC 10712 / CBS 650.69 / DSM 40230 / JCM 4526 / NBRC 13096 / PD 04745</strain>
    </source>
</reference>
<dbReference type="GO" id="GO:0008168">
    <property type="term" value="F:methyltransferase activity"/>
    <property type="evidence" value="ECO:0007669"/>
    <property type="project" value="TreeGrafter"/>
</dbReference>
<name>F2RL31_STRVP</name>
<dbReference type="EMBL" id="FR845719">
    <property type="protein sequence ID" value="CCA55420.1"/>
    <property type="molecule type" value="Genomic_DNA"/>
</dbReference>
<dbReference type="Gene3D" id="3.40.50.150">
    <property type="entry name" value="Vaccinia Virus protein VP39"/>
    <property type="match status" value="1"/>
</dbReference>
<keyword evidence="3" id="KW-1185">Reference proteome</keyword>